<evidence type="ECO:0000313" key="2">
    <source>
        <dbReference type="Proteomes" id="UP000236655"/>
    </source>
</evidence>
<gene>
    <name evidence="1" type="ORF">CUN60_05870</name>
</gene>
<name>A0A2I7N5U7_9NEIS</name>
<dbReference type="KEGG" id="nba:CUN60_05870"/>
<sequence>MLRTLGNWCFLSALITLQLSCSDQEHKSIADRWQNENGNVLVIDESIAGDYKISVELNSYESAIIKLSNSCTGEITLSKNALVCDGSESSMKVILSFKPEQDLLQLQIGNESSFENFYRVTESSM</sequence>
<reference evidence="2" key="1">
    <citation type="submission" date="2017-11" db="EMBL/GenBank/DDBJ databases">
        <authorList>
            <person name="Chan K.G."/>
            <person name="Lee L.S."/>
        </authorList>
    </citation>
    <scope>NUCLEOTIDE SEQUENCE [LARGE SCALE GENOMIC DNA]</scope>
    <source>
        <strain evidence="2">DSM 100970</strain>
    </source>
</reference>
<dbReference type="AlphaFoldDB" id="A0A2I7N5U7"/>
<dbReference type="RefSeq" id="WP_102951139.1">
    <property type="nucleotide sequence ID" value="NZ_CP024847.1"/>
</dbReference>
<dbReference type="Proteomes" id="UP000236655">
    <property type="component" value="Chromosome"/>
</dbReference>
<proteinExistence type="predicted"/>
<dbReference type="EMBL" id="CP024847">
    <property type="protein sequence ID" value="AUR51843.1"/>
    <property type="molecule type" value="Genomic_DNA"/>
</dbReference>
<organism evidence="1 2">
    <name type="scientific">Aquella oligotrophica</name>
    <dbReference type="NCBI Taxonomy" id="2067065"/>
    <lineage>
        <taxon>Bacteria</taxon>
        <taxon>Pseudomonadati</taxon>
        <taxon>Pseudomonadota</taxon>
        <taxon>Betaproteobacteria</taxon>
        <taxon>Neisseriales</taxon>
        <taxon>Neisseriaceae</taxon>
        <taxon>Aquella</taxon>
    </lineage>
</organism>
<evidence type="ECO:0000313" key="1">
    <source>
        <dbReference type="EMBL" id="AUR51843.1"/>
    </source>
</evidence>
<protein>
    <submittedName>
        <fullName evidence="1">Uncharacterized protein</fullName>
    </submittedName>
</protein>
<accession>A0A2I7N5U7</accession>
<keyword evidence="2" id="KW-1185">Reference proteome</keyword>